<evidence type="ECO:0000259" key="12">
    <source>
        <dbReference type="PROSITE" id="PS50846"/>
    </source>
</evidence>
<reference evidence="13" key="3">
    <citation type="submission" date="2023-05" db="EMBL/GenBank/DDBJ databases">
        <authorList>
            <person name="Smith C.H."/>
        </authorList>
    </citation>
    <scope>NUCLEOTIDE SEQUENCE</scope>
    <source>
        <strain evidence="13">CHS0354</strain>
        <tissue evidence="13">Mantle</tissue>
    </source>
</reference>
<evidence type="ECO:0000313" key="13">
    <source>
        <dbReference type="EMBL" id="KAK3576433.1"/>
    </source>
</evidence>
<keyword evidence="6" id="KW-0143">Chaperone</keyword>
<keyword evidence="3" id="KW-0187">Copper transport</keyword>
<evidence type="ECO:0000313" key="14">
    <source>
        <dbReference type="Proteomes" id="UP001195483"/>
    </source>
</evidence>
<dbReference type="GO" id="GO:0005829">
    <property type="term" value="C:cytosol"/>
    <property type="evidence" value="ECO:0007669"/>
    <property type="project" value="TreeGrafter"/>
</dbReference>
<proteinExistence type="inferred from homology"/>
<evidence type="ECO:0000256" key="9">
    <source>
        <dbReference type="ARBA" id="ARBA00040962"/>
    </source>
</evidence>
<dbReference type="PANTHER" id="PTHR46365:SF1">
    <property type="entry name" value="COPPER TRANSPORT PROTEIN ATOX1"/>
    <property type="match status" value="1"/>
</dbReference>
<dbReference type="InterPro" id="IPR036163">
    <property type="entry name" value="HMA_dom_sf"/>
</dbReference>
<keyword evidence="14" id="KW-1185">Reference proteome</keyword>
<keyword evidence="5" id="KW-0406">Ion transport</keyword>
<evidence type="ECO:0000256" key="4">
    <source>
        <dbReference type="ARBA" id="ARBA00023008"/>
    </source>
</evidence>
<reference evidence="13" key="1">
    <citation type="journal article" date="2021" name="Genome Biol. Evol.">
        <title>A High-Quality Reference Genome for a Parasitic Bivalve with Doubly Uniparental Inheritance (Bivalvia: Unionida).</title>
        <authorList>
            <person name="Smith C.H."/>
        </authorList>
    </citation>
    <scope>NUCLEOTIDE SEQUENCE</scope>
    <source>
        <strain evidence="13">CHS0354</strain>
    </source>
</reference>
<dbReference type="GO" id="GO:0016531">
    <property type="term" value="F:copper chaperone activity"/>
    <property type="evidence" value="ECO:0007669"/>
    <property type="project" value="TreeGrafter"/>
</dbReference>
<sequence length="73" mass="8036">MASQVHEFYMAMTCEGCANAAKRVLQKQGDAVTDIQTDVGNKKVTVTSRLTSNELLEILKKTGKEVNYIGVKM</sequence>
<reference evidence="13" key="2">
    <citation type="journal article" date="2021" name="Genome Biol. Evol.">
        <title>Developing a high-quality reference genome for a parasitic bivalve with doubly uniparental inheritance (Bivalvia: Unionida).</title>
        <authorList>
            <person name="Smith C.H."/>
        </authorList>
    </citation>
    <scope>NUCLEOTIDE SEQUENCE</scope>
    <source>
        <strain evidence="13">CHS0354</strain>
        <tissue evidence="13">Mantle</tissue>
    </source>
</reference>
<dbReference type="Gene3D" id="3.30.70.100">
    <property type="match status" value="1"/>
</dbReference>
<protein>
    <recommendedName>
        <fullName evidence="9">Copper transport protein ATOX1</fullName>
    </recommendedName>
    <alternativeName>
        <fullName evidence="10">Metal transport protein ATX1</fullName>
    </alternativeName>
</protein>
<evidence type="ECO:0000256" key="8">
    <source>
        <dbReference type="ARBA" id="ARBA00038171"/>
    </source>
</evidence>
<comment type="caution">
    <text evidence="13">The sequence shown here is derived from an EMBL/GenBank/DDBJ whole genome shotgun (WGS) entry which is preliminary data.</text>
</comment>
<keyword evidence="4" id="KW-0186">Copper</keyword>
<dbReference type="InterPro" id="IPR051881">
    <property type="entry name" value="Copper_transport_ATOX1-like"/>
</dbReference>
<dbReference type="PROSITE" id="PS50846">
    <property type="entry name" value="HMA_2"/>
    <property type="match status" value="1"/>
</dbReference>
<dbReference type="CDD" id="cd00371">
    <property type="entry name" value="HMA"/>
    <property type="match status" value="1"/>
</dbReference>
<dbReference type="InterPro" id="IPR006121">
    <property type="entry name" value="HMA_dom"/>
</dbReference>
<evidence type="ECO:0000256" key="5">
    <source>
        <dbReference type="ARBA" id="ARBA00023065"/>
    </source>
</evidence>
<name>A0AAE0VEZ6_9BIVA</name>
<evidence type="ECO:0000256" key="10">
    <source>
        <dbReference type="ARBA" id="ARBA00043201"/>
    </source>
</evidence>
<evidence type="ECO:0000256" key="7">
    <source>
        <dbReference type="ARBA" id="ARBA00037651"/>
    </source>
</evidence>
<dbReference type="Pfam" id="PF00403">
    <property type="entry name" value="HMA"/>
    <property type="match status" value="1"/>
</dbReference>
<dbReference type="GO" id="GO:0006825">
    <property type="term" value="P:copper ion transport"/>
    <property type="evidence" value="ECO:0007669"/>
    <property type="project" value="UniProtKB-KW"/>
</dbReference>
<comment type="similarity">
    <text evidence="8">Belongs to the ATX1 family.</text>
</comment>
<keyword evidence="2" id="KW-0479">Metal-binding</keyword>
<dbReference type="FunFam" id="3.30.70.100:FF:000008">
    <property type="entry name" value="Copper transport protein ATOX1"/>
    <property type="match status" value="1"/>
</dbReference>
<gene>
    <name evidence="13" type="ORF">CHS0354_025194</name>
</gene>
<dbReference type="SUPFAM" id="SSF55008">
    <property type="entry name" value="HMA, heavy metal-associated domain"/>
    <property type="match status" value="1"/>
</dbReference>
<accession>A0AAE0VEZ6</accession>
<evidence type="ECO:0000256" key="6">
    <source>
        <dbReference type="ARBA" id="ARBA00023186"/>
    </source>
</evidence>
<comment type="subunit">
    <text evidence="11">Homodimer. Interacts with ATP7B. Interacts with ATP7A. Interacts (via dimer form) with SLC31A1 (via C-terminal domain); this interaction improves ATOX1 stability and controls intracellular Cu(I) levels.</text>
</comment>
<dbReference type="Proteomes" id="UP001195483">
    <property type="component" value="Unassembled WGS sequence"/>
</dbReference>
<evidence type="ECO:0000256" key="1">
    <source>
        <dbReference type="ARBA" id="ARBA00022448"/>
    </source>
</evidence>
<evidence type="ECO:0000256" key="2">
    <source>
        <dbReference type="ARBA" id="ARBA00022723"/>
    </source>
</evidence>
<evidence type="ECO:0000256" key="3">
    <source>
        <dbReference type="ARBA" id="ARBA00022796"/>
    </source>
</evidence>
<comment type="function">
    <text evidence="7">Binds and deliver cytosolic copper to the copper ATPase proteins. May be important in cellular antioxidant defense.</text>
</comment>
<evidence type="ECO:0000256" key="11">
    <source>
        <dbReference type="ARBA" id="ARBA00046351"/>
    </source>
</evidence>
<dbReference type="EMBL" id="JAEAOA010001503">
    <property type="protein sequence ID" value="KAK3576433.1"/>
    <property type="molecule type" value="Genomic_DNA"/>
</dbReference>
<organism evidence="13 14">
    <name type="scientific">Potamilus streckersoni</name>
    <dbReference type="NCBI Taxonomy" id="2493646"/>
    <lineage>
        <taxon>Eukaryota</taxon>
        <taxon>Metazoa</taxon>
        <taxon>Spiralia</taxon>
        <taxon>Lophotrochozoa</taxon>
        <taxon>Mollusca</taxon>
        <taxon>Bivalvia</taxon>
        <taxon>Autobranchia</taxon>
        <taxon>Heteroconchia</taxon>
        <taxon>Palaeoheterodonta</taxon>
        <taxon>Unionida</taxon>
        <taxon>Unionoidea</taxon>
        <taxon>Unionidae</taxon>
        <taxon>Ambleminae</taxon>
        <taxon>Lampsilini</taxon>
        <taxon>Potamilus</taxon>
    </lineage>
</organism>
<dbReference type="PANTHER" id="PTHR46365">
    <property type="entry name" value="COPPER TRANSPORT PROTEIN ATOX1"/>
    <property type="match status" value="1"/>
</dbReference>
<feature type="domain" description="HMA" evidence="12">
    <location>
        <begin position="3"/>
        <end position="67"/>
    </location>
</feature>
<dbReference type="GO" id="GO:0046872">
    <property type="term" value="F:metal ion binding"/>
    <property type="evidence" value="ECO:0007669"/>
    <property type="project" value="UniProtKB-KW"/>
</dbReference>
<dbReference type="AlphaFoldDB" id="A0AAE0VEZ6"/>
<keyword evidence="1" id="KW-0813">Transport</keyword>